<protein>
    <recommendedName>
        <fullName evidence="8">Ig-like domain-containing protein</fullName>
    </recommendedName>
</protein>
<sequence>MNSATNSILWSVFFLSLYDYRNSANATCDTMPRFTDKDMYVGYETTPNVFYVRRRGRHMSYVILRVSDVKKSEMYCDATTNEEDRQMAKCNWNKPNENDPKRCPEYKYRLRYHTGKVSDPFIIYRMSNAKMFILTYTTFCKNYEHGIFHLETGSRRRVLWYGGSNTCENFCPEISRNFDFEGGKLRRFKVDEKHDLFASELNEAVTHIDEGEDAKIKLFAHMCDQTQIAMVVYYEVDKKLLGKIINPQLLRREFPTGKKTYEEFTERITMAKNSGRDNIRTVHFQTGIIGPRDKYLIILTTHGSIQKLSAKLTEMINMWYKNEALNISFTQFVRPERSTSIRAIKLKVYPVNIYWVGQTKTFYSKFTSLKCTRYCENNWPPNETVEDIKITDGTATLVLKDKTYSGFYTCKEGESVVFSDTYIVVLPIAEDIKVFVRKDAASPKDDFHHKDGRGGYYVQKPLVIICQLTFSNCLHNPDSISLQYEGIADEIKCTYDKDLRTNKTNTQGRCYQVKRIVEGKASCRYLYRKTVKIQQLKPVEYQVEKSVQLYPYTAVQPKIMSESVETNSWNLTNTLQNMESDSAWLEKNVTVNEGWTTGEFKAQLSEKYSWGSVWLVVEDENGARSRVDCQLRHESIDNKGEEQIVKRFKFGCPLTISAIRMVFSLYDMGIGDHKESKVEDEYTKFIISKEKERPEFMPPVLSFLRIINLDVRWRATISEGERMLILCHKDSDVVQEYSVTYHKPFTEEYRRYSAKEIPNQLLFSLEREEVVSDWTGFLKCLFKSKKSSEWWKGRRRIVVILPNMHDVIIHFRTRMGKKKIIETSHNSPSKALSIDETKELEVWCEYWLNYDLIADKSMTVKHESYDKGGQYINLPTELREKEREISTEWWKSWRMVQYRLRIPLRYDYRDHARIICQFNISNLTRDPADVLSYFGSHTASSVRYVRYPVKPIEGNISDITFRPQLPLLPYDKEIEKQLKVGEQQKAPFTIREGLYELNYTVFLGHPRGVVKVWVIYKSVAQEVHIDSLKLGKPTNITGCGGHSKGLCQKYQVKFALQINDLALFIVLIRPEIKDNGDIDLRTNEKEFYSTVKTLFKSALPDKIVRYPHQNFAHFRVAQIKPCWISIVDTGNRFVMYGRGDGAFCEYGVKESDWRHRVNTTKLVDSAAFRIEKDEADIEDSGFYRCSDYPAHELVVLPDESMFEIRIDNERQSDNGNFIMYSSETTDVHCVHTSTEYEGLKPTVSLLCKKGVVQIQPQQPQKKEKKKYTVWTNYVYTAPNVYDFGGGELNLTCRFEYRITTTVHCGDQKREFYVYKTKRLTIKGFQSPAFFFETLESNAGAVFERITTGAKNEMSAVDFQSTASKSRINETPLNGSLVVNLGEPRGIITIYLPRTNKTPEFSCTLTTKNLSESESKTKYPSAHGKNLVEASFKCVVQAEHEAMAFLVYTNNECGMKNEAIEDAIKKSIEENVKYWLENPTEQTRRRYEPPKGVLATVAVIKLKIGFCASVHVNTTWSMLGVANSASVTCYRKTNIEDDYKKSEAIKEICDSNYFKLTNKYASYSDSGYYKCNDSLESGFPDRKLIVLPTESMMHIHFKKNMNFTEAFSQGEGERELSVYANQSFGVRCEFPPSQMADLRPRVDLIYNRRGQKGQDPVKLAAQNDHVDHWITAPMASYPAKKLSFTCVVKYLKLKSNEIDTCANLVRKVFKLSRDIILKPRNYPTLYKTHIASNQMKIFHYIDRGMKDKMTTEDFENTSSPEALAEGIVNVSMFQDLGQPYGTPTLYVFRKDGANLTERKCIGGVKYNISSGQIIVSSLRKEFNKNRFGNFVKAFFTCAVRVFDEVMAFVTYNKITSENDDKIESELVGGIKENWKNWKERSVAPQGVKLPDGVLAKFAIIKLNIGYRATVRISEPWHFIGILPRNSSTLQCFYSPDRKKFRLVNGGLINKLSNSYFQLGRNNAIYSDSGYYFCNSSSHNDSEAGFTERKLLVLPNNDTLSMELKIGTMSFRQIKKGRYYLYSDQNLTVECKYLKPNVSSLSQTVSFEYRVVDMKGKPVSLSYKIGRSTHIVSPPKTNGVITLACRVKWSKRETIERDLSPLEHPIILYKEQEINVIMVDQPKIFPQYITSNRPEFFNRIHPSRDGQISGRQFHLSSTENRIIEGWVSISMIQNVGLPRGRSSMYLFRGEWDYPIERKCGDANWTDLTKSKVPRELQRTESYVSTNGVSFGLANFSCVVQAENVAMLFLVFSKTETNLTDELLEKDLINGTKQLLKRLAEKPEDDEQQFISLPSGTHATFLILKLNVGFHASVHISESWSMLGVSPNIGSSLKCYQSSDGLKFRQLEETLIKDHQNGSFMFGKENAEYLDTADYMCNGSSANDSEAGFRSRRLLVLPDKSIMDIHLSLEDLQSIETSKDDLPQKDGDDSFLYSNQHVYVRILYRRPADLMPHVATILEYTYVDYQHTVKKGQTPQPGTNFSNATHEICEYNIVAPSAAESEGPLNIKFTLEYNLPLFEKVFENWKTNSRDNETAEDFSRSQPRTLFAESVVSISSIQNLGLPRGQSYAYLFHEEKNMSQQECMGITQTAIRKPQLDELQNKGGGDEKLLREVRLHTRDRSFVNASFECVIQAEHYAIAFITVNKKSPGNFTPIKLGVVENIRNALRAWRDNRTYTYTMTGDTADAFYTSVILKLNVGWQASVHLGMPWKMLVYSPYVQTEEQQPKFVSGGHANTPPSIKIASNYSIYYTKEVSEFLDSGQYSCTFTKSENIPCFTGRRLFVRPNSMILRTYICHQDCFDMKDIETACELYKLGTPVLMVTDLSKYLCFVYESPKGLISEAEEKYTYTTMDGEKIGGVKHLGKVRRDKFTTSGYSILGSASEGSDTNFTLILSYDNHNLDGKDVNRNRKIDSVSVSIIFTLKLLVPPYIYVSSLKATDVSLKRGLKESLVRTNQPLDFRKLQVVSISNENTYKITITYATGKPKGKIIMKAVYGDGKQQKENPCFLARSDAIVKPPGNIKFMKIHRNMLKNATFSCVLRQEHDVLSIAAFSAIETELDGEPEMEKENEMTGSFLTWVRDLKKDKTGPEWSGVAGTLVDMRIARMKIGWSQRVLTGSSVKMLGFLGAENTDKVNCYFNENKTKLGWKIELKKPDAFYLVKDMVDCSDSGKYRCKVDGRVGFISRFLIVTPDSSMINLHISEQWFENEEWEDSWDKVDHDGPYIYTYSDAYIGCTSKCVYDKSWKHSENLISSLGRKVDRRSLSSPTNLRYQHQILVEDVGGEILSLTCEFIYYIPQCEPISVTKTRYMHIRRIVPPKFRMNESYSDYNITEKLRTPIENGFYFVDHALSVSEGVIRINLSVQLGSPIGWTKAWTFITYNGKLVRENCMIVHRYLPSEVSAEALSTGLTNVTYECILKPETVGLVLTTANIIENGTNQSIVDETLYNSLKGGFQNLSMGRNFTKKDVKSVGGSLFDYRMMRVNVSAMGPVAINSLVGILGYSYNAHRSTVHCLYHQNIRGDKAPVDEGFQVNPRTTGLGFYLTKPSVKFQDMGWYSCNIIENQVSGSSYVGFVDRLLTVLPDSSVVKLELNHGEIKRSLEKDYRNFTQCTRNNIPFLLCKQSAFLYCSFQTPTTIRFRHKFSAYLHPAHDSLEAAHVNTLIFSDSRKIIQTEVYKITAPDVEKRRQYINATCTVNYTYGEKTVPLSVSRTIWVDRRVEPYIFLRGLNTPQRMEIAEAFRNRTKTPITTAREFHSSWSNGRVLEGLLKVNYIAGLGIPRGETEVSLFFRVKTAVKRSKCINIKITNETGENIPSLKTTGYFKKANGANIVSVTAICQLTPAISAMMITAINAFGDSTSIKVTKRKFYHRASRIFRRWFDNPNSFTVTPHMPPENSGLFQRSIRIDVGWRGSVPSGSTVSMFGRASALPICMSGATKVNGMIVRRRIFSSFELILYNVSTSATGVYRCQVENTERYKNALDHRCLVVFDKVVPLSLGFDFLSASKSNSVTDLSGQTGHMTDHFLYLGQNVLAQCKYTKNRSSFLHPTISIECEPRDIPASALVCNRIDDELDEKSTLCSSRIRIPPKLTSTSLNITCKLHYGYDNSPYDVNSLYNLSFYRSKRHFALKNRTTPLIVNESFHASLSDLGEALNKITRSETLLPYQISEGQLTLNYTVDLGDPLGWTSALLIFNHSGALVFDACLPVDSMGISFTDTLRNVSFKCLLQPQHIGIFVYAAHITSGGKEKGTMVKDIEEIIGQKFSDEFYDSKSFPFPEDCDGENLLHKLNVKWNASVEIYDSVKMIGQLGKNGSGIPICYHISGRNKQVAAKKGFNVVLKQDFFEVTKDCVVYEDSGIFKCDLVDCNGCSDHLGLAERELLVLPNDNILDLRVQEASEADDNLRGCDNPEGIIKPSQEIKVTCNYRLTQTLAKMGDGRLLYDDCSRFENDQQPTEAPNVQTIEEQDEDGVKYVELLSLITLPQQEVHRCIQCRLDFSTTKLMYDQRSEVPPIRTFKKLKRYSLVEIRPPHINKYTIRSIPVEEIGKRLQDDYLSLPSLKAIKRGLASPLIKEGLVTITLKADIGRPLGRLVTYIQMNMELTDDYCNISNPQNQIFKIHCLLLPEHTALVVAAVNEPRTKETLRDDLTNWLKHPSSETPKSECYYRDVRIISLRVGWNATLWTGETATFYGRVKNETDDVICSKQSYLDNSIENISKTQHQFSYSKIPISETLIQFVFNITNVRHPNSGIYKCEANHFTVLGRHELQVIPTSVNLTLDPTHIENNQLYLMSKETAKVYCKRDPIVGFFVNDTLLYEMHNSQTNQMEDITYSRIVPEKIESGVIGYTITAVEAKNYIGPVRISCLAILTLRNISKDISAHLGGEVLSDSVNVTILEGANGELTIRTIATDFETQPVPLGSEFTCTGGYGLPPLSYNWTCKDKNDAAIYADFPKEGLVIDGAQLIVPDDDSFRGMSYMCTCEGYNTVLKTKHAITKTVTITILLCPTDKIEMNLNIVVNPCILRKCNFFHKYRHLMQQFIIGLGYKSNSVRFGFIETNSENDGSLLPVGFNHDLTARELAEKLTHFKGVCTPTGGLEKVLKTLKNAPVPVTGRNHIVLLPVDNETMNYTLDVSTLKELNSIGVKFLASFTHKVDGKLAERSKIFIENLRPIKWPQLLPEYDYGECEESKLRIHRKDLYDALCHAGGYIEPEMLLKPVLQFIPSLEQLFPGVHMILVCAVPDWTLEHETRHVQLSLCLTNKVRVMELSKYGKTNVQRLGRACNVRLATKTVRGPMNGLAVSVKVGLPRSDSNTFAFCYQRRGTADPKVFDPTSYTEQSFEVKPLIFEKPTLSIVRLPDGEKRSARFKCRIRTNVVNMRALLIAQYPTLREMANLYVVINRAELSSSYLKFPLEADLSWEQIPENASEVTVYCVVLPAWKDDRKRQYRGSLTDDVKNLVAVSKPRSLKMLVDCPSAPEMRTKPSFREKLPALGSRLEITCEANTTSEGLPLELVYLTRKHSIILCTKETLDPIRTSTPTPVPCIYLTPSTTEDCSQLLSDGAGNVNAYYPAVCSLYFSPELKVYVRRIQFVVAQLRMVDFGARVFCKTLDPIAQSVPSDRPLYVLDTEVETIRFRINPHVADFRFDPDHEEWYCSAVGFPHSDEGLIVDVHSEPGWLKAQLSRYKSNLLQQRFHILNEYLLPSGTPQPDIRGEFDLVFRPDTGIPEGLATGLAIIQCSFSGQIVRLETRTGKKPVLEEPLVSKIGMIRSNQPIRMRCLIQFFGNTAIRQIAFHRIVQYFWMKYDMTVLTVLPKDMKTPQSQETEHHGPWTVGSLPSVKVLYYEKDRSVGIEIVNLAGTEFDSGQYYCTAYTADNFLKAHTIAVSVFGTSKNATVGCRTVNKPMLWRPVLPKLTPGDIYQTMCIIWSTNPHDRVIDGLQMEDSRRQISYNHTTKILNHPSRILLGKVQQYQLIQLEDVIGHIQCTLQHHSKLSRFVIPSTKVECTIPDLTWSPMGQLMYSSAQVITCVVRSSCVRPIIVWNWLAGPIPQLTLAADEMETQRISEKDRLYLSRLPRGGTYVFSCSATCVCADKTYSSSIEVQLFVDDSDLDSKLEAEDPDIGEIVREKDDVDKPLSDNAENLVLFEHETRGLGEIRDTETEKKEEYEGTKWTRQPSSWEQGSMEGEEEEEFRYPDELRPVRRSSQWISAPSYADDRDHLPTHLSRPMDILGEIPSSDYSTGGFANQEHTLSEYAAQSKHRQPNLSSKYGPGDPGGYDASEWVTLDEIKYLESRKLFDNEGVPVESFATDRKSDESFMQGLKTSPDPETMWDTDEHAVMRRNKKRLNTLVWEDPRKARLPLWIDSTLVGLDATGFRRSVDQTPLIPRRVKQLKDGQGRRSWHDKARFKWNTQIPDTMKDSGMSKVGTFIDERGQNSRSSQMEFRADENEYAKRNTDIFGLTKAERYLIEHGIEKEDSFSSLNVRYLSRLQESEGRVVSGLSLKTPTVADYDTVIPFIGKERFEKFRDHSGFMYADKEFTLAVQDRLKAGISDIGATSSTALRPEVLRSDKAITGIKRTLYDVQRETADHHYRGGRIDDSTIDRYFAVNRQLQHRYRQTEEKLPSATPATETGSTTDLDKPTHSGFTFIESSKVQSLPNFFYEDRSHSSLRESQVSGRLYAYGQIGGEPEEVFGGDSGVADWDSEENIPVDLATALRLHAVRKDIGPHSRIVQHRGEFDDSLEGIGYKSDRSDRDSLKRNVERRTVDSIFTAKGPLTENYIEQSIDWSQTLSPLALLRENVNSLTGRRRDLPSVSATMSKVEMKKKPAFPIDGLNNGRIHNNLLRRTDYHQSNDVFNGKKAKTLETGSTLSFIKSKNSVIRRMHQSTRVHENTPLPVSVAGSRISKIGTKSGRAENTDRIRAPITNVEHENFNSLLNGIGTVEKISDSINRIELSTEMNAQNAQQRPLSSSWAITNLAGKLWERDMNSSTSWIERLATLTNVVEGKLGLSSQKQNEKQVVLDPNLIELPGTVTARCPKVEKSIRPGYQPSYVTWLHIPESNNPNSPDKEEIVRFSLLKRNIQNLSTRNELHRRVFIFPPKKWSDQMTLDIADLVPSDCGYYACVITFTSQTDRSQAINVTRLSTTPLCILPSLKNPEINILQSDGSSRHPYLKNATENNVPCLDPNEEILIQCDSPTYQLFCDRSDYMLQGHRIIETELELAIRRLHYGRAENLLTMKTSSSIKENAILSNPSYGFRISRAWRVRIPLDYHGALLTCKMKPKLLLPPTNVPPHWNYLTENFRKYYEHTLSRRSQAHRLCVTRAEHKLQIYPIPTTERIDRAGQVVTKVLHLWPNQIITCETIRQFELPPTLRVYRIMPNQADVAKEVGLSELSSWHDTNKKPVQWINITEQKRARIVISPTEDSIGQFFVICAIGQTNMTESFILQVNRDRGIHELPLNITTAGACLLITFILVLMFVMKYRRRRFRGPRLLRRF</sequence>
<evidence type="ECO:0000313" key="9">
    <source>
        <dbReference type="EMBL" id="CAL5135819.1"/>
    </source>
</evidence>
<evidence type="ECO:0000256" key="5">
    <source>
        <dbReference type="SAM" id="MobiDB-lite"/>
    </source>
</evidence>
<comment type="subcellular location">
    <subcellularLocation>
        <location evidence="1">Membrane</location>
        <topology evidence="1">Single-pass type I membrane protein</topology>
    </subcellularLocation>
</comment>
<evidence type="ECO:0000256" key="6">
    <source>
        <dbReference type="SAM" id="Phobius"/>
    </source>
</evidence>
<keyword evidence="6" id="KW-0472">Membrane</keyword>
<dbReference type="Proteomes" id="UP001497525">
    <property type="component" value="Unassembled WGS sequence"/>
</dbReference>
<feature type="domain" description="Ig-like" evidence="8">
    <location>
        <begin position="5744"/>
        <end position="5869"/>
    </location>
</feature>
<keyword evidence="3 6" id="KW-1133">Transmembrane helix</keyword>
<accession>A0AAV2TFD5</accession>
<feature type="compositionally biased region" description="Polar residues" evidence="5">
    <location>
        <begin position="6154"/>
        <end position="6163"/>
    </location>
</feature>
<feature type="chain" id="PRO_5043685408" description="Ig-like domain-containing protein" evidence="7">
    <location>
        <begin position="24"/>
        <end position="7476"/>
    </location>
</feature>
<dbReference type="InterPro" id="IPR003599">
    <property type="entry name" value="Ig_sub"/>
</dbReference>
<feature type="transmembrane region" description="Helical" evidence="6">
    <location>
        <begin position="7437"/>
        <end position="7459"/>
    </location>
</feature>
<evidence type="ECO:0000259" key="8">
    <source>
        <dbReference type="PROSITE" id="PS50835"/>
    </source>
</evidence>
<evidence type="ECO:0000256" key="1">
    <source>
        <dbReference type="ARBA" id="ARBA00004479"/>
    </source>
</evidence>
<dbReference type="InterPro" id="IPR051116">
    <property type="entry name" value="Surface_Rcpt/Adhesion_Mol"/>
</dbReference>
<evidence type="ECO:0000313" key="10">
    <source>
        <dbReference type="Proteomes" id="UP001497525"/>
    </source>
</evidence>
<feature type="region of interest" description="Disordered" evidence="5">
    <location>
        <begin position="6292"/>
        <end position="6313"/>
    </location>
</feature>
<gene>
    <name evidence="9" type="ORF">CDAUBV1_LOCUS9930</name>
</gene>
<dbReference type="GO" id="GO:0005886">
    <property type="term" value="C:plasma membrane"/>
    <property type="evidence" value="ECO:0007669"/>
    <property type="project" value="TreeGrafter"/>
</dbReference>
<keyword evidence="7" id="KW-0732">Signal</keyword>
<keyword evidence="4" id="KW-0325">Glycoprotein</keyword>
<dbReference type="InterPro" id="IPR007110">
    <property type="entry name" value="Ig-like_dom"/>
</dbReference>
<feature type="region of interest" description="Disordered" evidence="5">
    <location>
        <begin position="6141"/>
        <end position="6178"/>
    </location>
</feature>
<comment type="caution">
    <text evidence="9">The sequence shown here is derived from an EMBL/GenBank/DDBJ whole genome shotgun (WGS) entry which is preliminary data.</text>
</comment>
<keyword evidence="2 6" id="KW-0812">Transmembrane</keyword>
<dbReference type="SMART" id="SM00409">
    <property type="entry name" value="IG"/>
    <property type="match status" value="5"/>
</dbReference>
<dbReference type="PROSITE" id="PS50835">
    <property type="entry name" value="IG_LIKE"/>
    <property type="match status" value="1"/>
</dbReference>
<reference evidence="9" key="1">
    <citation type="submission" date="2024-06" db="EMBL/GenBank/DDBJ databases">
        <authorList>
            <person name="Liu X."/>
            <person name="Lenzi L."/>
            <person name="Haldenby T S."/>
            <person name="Uol C."/>
        </authorList>
    </citation>
    <scope>NUCLEOTIDE SEQUENCE</scope>
</reference>
<name>A0AAV2TFD5_CALDB</name>
<feature type="compositionally biased region" description="Polar residues" evidence="5">
    <location>
        <begin position="6608"/>
        <end position="6617"/>
    </location>
</feature>
<feature type="compositionally biased region" description="Basic and acidic residues" evidence="5">
    <location>
        <begin position="6141"/>
        <end position="6153"/>
    </location>
</feature>
<dbReference type="EMBL" id="CAXLJL010000268">
    <property type="protein sequence ID" value="CAL5135819.1"/>
    <property type="molecule type" value="Genomic_DNA"/>
</dbReference>
<organism evidence="9 10">
    <name type="scientific">Calicophoron daubneyi</name>
    <name type="common">Rumen fluke</name>
    <name type="synonym">Paramphistomum daubneyi</name>
    <dbReference type="NCBI Taxonomy" id="300641"/>
    <lineage>
        <taxon>Eukaryota</taxon>
        <taxon>Metazoa</taxon>
        <taxon>Spiralia</taxon>
        <taxon>Lophotrochozoa</taxon>
        <taxon>Platyhelminthes</taxon>
        <taxon>Trematoda</taxon>
        <taxon>Digenea</taxon>
        <taxon>Plagiorchiida</taxon>
        <taxon>Pronocephalata</taxon>
        <taxon>Paramphistomoidea</taxon>
        <taxon>Paramphistomidae</taxon>
        <taxon>Calicophoron</taxon>
    </lineage>
</organism>
<proteinExistence type="predicted"/>
<evidence type="ECO:0000256" key="7">
    <source>
        <dbReference type="SAM" id="SignalP"/>
    </source>
</evidence>
<feature type="region of interest" description="Disordered" evidence="5">
    <location>
        <begin position="6598"/>
        <end position="6623"/>
    </location>
</feature>
<dbReference type="PANTHER" id="PTHR11973">
    <property type="entry name" value="CELL SURFACE GLYCOPROTEIN MUC18-RELATED"/>
    <property type="match status" value="1"/>
</dbReference>
<dbReference type="PANTHER" id="PTHR11973:SF21">
    <property type="entry name" value="IG-LIKE DOMAIN-CONTAINING PROTEIN"/>
    <property type="match status" value="1"/>
</dbReference>
<evidence type="ECO:0000256" key="3">
    <source>
        <dbReference type="ARBA" id="ARBA00022989"/>
    </source>
</evidence>
<evidence type="ECO:0000256" key="4">
    <source>
        <dbReference type="ARBA" id="ARBA00023180"/>
    </source>
</evidence>
<evidence type="ECO:0000256" key="2">
    <source>
        <dbReference type="ARBA" id="ARBA00022692"/>
    </source>
</evidence>
<feature type="signal peptide" evidence="7">
    <location>
        <begin position="1"/>
        <end position="23"/>
    </location>
</feature>